<dbReference type="EMBL" id="VTZN01000209">
    <property type="protein sequence ID" value="KAA1246988.1"/>
    <property type="molecule type" value="Genomic_DNA"/>
</dbReference>
<evidence type="ECO:0000313" key="3">
    <source>
        <dbReference type="Proteomes" id="UP000324701"/>
    </source>
</evidence>
<dbReference type="InterPro" id="IPR038332">
    <property type="entry name" value="PPE_sf"/>
</dbReference>
<protein>
    <submittedName>
        <fullName evidence="2">PE family protein</fullName>
    </submittedName>
</protein>
<dbReference type="RefSeq" id="WP_149656080.1">
    <property type="nucleotide sequence ID" value="NZ_VTZN01000209.1"/>
</dbReference>
<comment type="caution">
    <text evidence="2">The sequence shown here is derived from an EMBL/GenBank/DDBJ whole genome shotgun (WGS) entry which is preliminary data.</text>
</comment>
<reference evidence="2 3" key="1">
    <citation type="submission" date="2019-09" db="EMBL/GenBank/DDBJ databases">
        <title>Report of infection by Mycobacterium simiae a patient suffering from pulmonary tuberculosis.</title>
        <authorList>
            <person name="Mohanty P.S."/>
            <person name="Bansal A.K."/>
            <person name="Singh H."/>
            <person name="Sharma S."/>
            <person name="Patil S.A."/>
            <person name="Upadhaya P."/>
            <person name="Singh P.K."/>
            <person name="Kumar D."/>
            <person name="Kumar S."/>
            <person name="Singh R.K."/>
            <person name="Chaudhary B."/>
        </authorList>
    </citation>
    <scope>NUCLEOTIDE SEQUENCE [LARGE SCALE GENOMIC DNA]</scope>
    <source>
        <strain evidence="2 3">JAL-560-SIM</strain>
    </source>
</reference>
<sequence length="125" mass="12160">MSFVIATPEAMVAAASDMASTGSIIGTASNAAAASTAGVLAAAQDEVSAAIAALFSAHGQGYQAPSEQAAAFHARFVEVLIAGSGSYAAAETAAAAPLQSLLDVVNAPIQMLTGRPLIGNGANGR</sequence>
<feature type="domain" description="PE" evidence="1">
    <location>
        <begin position="4"/>
        <end position="93"/>
    </location>
</feature>
<feature type="non-terminal residue" evidence="2">
    <location>
        <position position="125"/>
    </location>
</feature>
<keyword evidence="3" id="KW-1185">Reference proteome</keyword>
<organism evidence="2 3">
    <name type="scientific">Mycobacterium simiae</name>
    <name type="common">Mycobacterium habana</name>
    <dbReference type="NCBI Taxonomy" id="1784"/>
    <lineage>
        <taxon>Bacteria</taxon>
        <taxon>Bacillati</taxon>
        <taxon>Actinomycetota</taxon>
        <taxon>Actinomycetes</taxon>
        <taxon>Mycobacteriales</taxon>
        <taxon>Mycobacteriaceae</taxon>
        <taxon>Mycobacterium</taxon>
        <taxon>Mycobacterium simiae complex</taxon>
    </lineage>
</organism>
<dbReference type="Proteomes" id="UP000324701">
    <property type="component" value="Unassembled WGS sequence"/>
</dbReference>
<proteinExistence type="predicted"/>
<accession>A0A5B1BEM3</accession>
<name>A0A5B1BEM3_MYCSI</name>
<dbReference type="OrthoDB" id="4737262at2"/>
<dbReference type="Pfam" id="PF00934">
    <property type="entry name" value="PE"/>
    <property type="match status" value="1"/>
</dbReference>
<dbReference type="InterPro" id="IPR000084">
    <property type="entry name" value="PE-PGRS_N"/>
</dbReference>
<evidence type="ECO:0000313" key="2">
    <source>
        <dbReference type="EMBL" id="KAA1246988.1"/>
    </source>
</evidence>
<gene>
    <name evidence="2" type="ORF">F0Q45_22830</name>
</gene>
<dbReference type="AlphaFoldDB" id="A0A5B1BEM3"/>
<evidence type="ECO:0000259" key="1">
    <source>
        <dbReference type="Pfam" id="PF00934"/>
    </source>
</evidence>
<dbReference type="Gene3D" id="1.10.287.850">
    <property type="entry name" value="HP0062-like domain"/>
    <property type="match status" value="1"/>
</dbReference>
<dbReference type="SUPFAM" id="SSF140459">
    <property type="entry name" value="PE/PPE dimer-like"/>
    <property type="match status" value="1"/>
</dbReference>